<evidence type="ECO:0000313" key="11">
    <source>
        <dbReference type="Proteomes" id="UP001234581"/>
    </source>
</evidence>
<evidence type="ECO:0000256" key="2">
    <source>
        <dbReference type="ARBA" id="ARBA00022473"/>
    </source>
</evidence>
<dbReference type="Gene3D" id="1.10.10.60">
    <property type="entry name" value="Homeodomain-like"/>
    <property type="match status" value="1"/>
</dbReference>
<feature type="compositionally biased region" description="Basic residues" evidence="8">
    <location>
        <begin position="148"/>
        <end position="157"/>
    </location>
</feature>
<dbReference type="EMBL" id="JARTCD010000046">
    <property type="protein sequence ID" value="KAJ8655667.1"/>
    <property type="molecule type" value="Genomic_DNA"/>
</dbReference>
<gene>
    <name evidence="10" type="ORF">O0I10_008552</name>
</gene>
<name>A0AAD7UZV4_9FUNG</name>
<dbReference type="Pfam" id="PF24818">
    <property type="entry name" value="PH_TRF2_HOY1"/>
    <property type="match status" value="1"/>
</dbReference>
<feature type="DNA-binding region" description="Homeobox" evidence="6">
    <location>
        <begin position="18"/>
        <end position="77"/>
    </location>
</feature>
<dbReference type="CDD" id="cd00086">
    <property type="entry name" value="homeodomain"/>
    <property type="match status" value="1"/>
</dbReference>
<evidence type="ECO:0000259" key="9">
    <source>
        <dbReference type="PROSITE" id="PS50071"/>
    </source>
</evidence>
<feature type="region of interest" description="Disordered" evidence="8">
    <location>
        <begin position="123"/>
        <end position="162"/>
    </location>
</feature>
<dbReference type="RefSeq" id="XP_058340580.1">
    <property type="nucleotide sequence ID" value="XM_058488555.1"/>
</dbReference>
<keyword evidence="2" id="KW-0217">Developmental protein</keyword>
<accession>A0AAD7UZV4</accession>
<keyword evidence="3 6" id="KW-0238">DNA-binding</keyword>
<evidence type="ECO:0000256" key="1">
    <source>
        <dbReference type="ARBA" id="ARBA00004123"/>
    </source>
</evidence>
<dbReference type="PANTHER" id="PTHR45793">
    <property type="entry name" value="HOMEOBOX PROTEIN"/>
    <property type="match status" value="1"/>
</dbReference>
<dbReference type="InterPro" id="IPR017970">
    <property type="entry name" value="Homeobox_CS"/>
</dbReference>
<evidence type="ECO:0000256" key="3">
    <source>
        <dbReference type="ARBA" id="ARBA00023125"/>
    </source>
</evidence>
<dbReference type="GeneID" id="83215959"/>
<dbReference type="PROSITE" id="PS50071">
    <property type="entry name" value="HOMEOBOX_2"/>
    <property type="match status" value="1"/>
</dbReference>
<dbReference type="InterPro" id="IPR001356">
    <property type="entry name" value="HD"/>
</dbReference>
<reference evidence="10 11" key="1">
    <citation type="submission" date="2023-03" db="EMBL/GenBank/DDBJ databases">
        <title>Genome sequence of Lichtheimia ornata CBS 291.66.</title>
        <authorList>
            <person name="Mohabir J.T."/>
            <person name="Shea T.P."/>
            <person name="Kurbessoian T."/>
            <person name="Berby B."/>
            <person name="Fontaine J."/>
            <person name="Livny J."/>
            <person name="Gnirke A."/>
            <person name="Stajich J.E."/>
            <person name="Cuomo C.A."/>
        </authorList>
    </citation>
    <scope>NUCLEOTIDE SEQUENCE [LARGE SCALE GENOMIC DNA]</scope>
    <source>
        <strain evidence="10">CBS 291.66</strain>
    </source>
</reference>
<evidence type="ECO:0000256" key="8">
    <source>
        <dbReference type="SAM" id="MobiDB-lite"/>
    </source>
</evidence>
<dbReference type="PANTHER" id="PTHR45793:SF5">
    <property type="entry name" value="HOMEOTIC PROTEIN OCELLILESS"/>
    <property type="match status" value="1"/>
</dbReference>
<organism evidence="10 11">
    <name type="scientific">Lichtheimia ornata</name>
    <dbReference type="NCBI Taxonomy" id="688661"/>
    <lineage>
        <taxon>Eukaryota</taxon>
        <taxon>Fungi</taxon>
        <taxon>Fungi incertae sedis</taxon>
        <taxon>Mucoromycota</taxon>
        <taxon>Mucoromycotina</taxon>
        <taxon>Mucoromycetes</taxon>
        <taxon>Mucorales</taxon>
        <taxon>Lichtheimiaceae</taxon>
        <taxon>Lichtheimia</taxon>
    </lineage>
</organism>
<feature type="domain" description="Homeobox" evidence="9">
    <location>
        <begin position="16"/>
        <end position="76"/>
    </location>
</feature>
<keyword evidence="5 6" id="KW-0539">Nucleus</keyword>
<feature type="compositionally biased region" description="Pro residues" evidence="8">
    <location>
        <begin position="129"/>
        <end position="147"/>
    </location>
</feature>
<feature type="region of interest" description="Disordered" evidence="8">
    <location>
        <begin position="1"/>
        <end position="27"/>
    </location>
</feature>
<dbReference type="InterPro" id="IPR009057">
    <property type="entry name" value="Homeodomain-like_sf"/>
</dbReference>
<evidence type="ECO:0000256" key="5">
    <source>
        <dbReference type="ARBA" id="ARBA00023242"/>
    </source>
</evidence>
<evidence type="ECO:0000256" key="7">
    <source>
        <dbReference type="RuleBase" id="RU000682"/>
    </source>
</evidence>
<sequence>MNDSNQSPVPALNTPSSQPKKRTRVTPSQLTILEETFALSATPDSKMRKQLAQKLQMPERSIQIWFQNRRAKVKMLQKRALMREEQEAAKARLYAEAAMYAQQPYWLPQRSQSAKVPIQRAWSSDMSAPMPPPPFAGVPPPPPPPPHPHPHHHHHHYNNPSSITAATTLPLYPLATPFPMSGTNSITNSVCPTPPIAGSLDNNSRTASNVYHHHQNISTPPPYVASGSASEIMIDPRVRRTDSEPAPSSSLLPEMTISNGIITASSLTIGTWHRMRITLHDLVCHYDAGERVFAWHIRDSDYHFKMVLAFDSVTAIDVIPLGDDLSAEMHIDLAEAPLFFMENDSTWVQCSDFTEGMQASVILRHSIRGLCGDLRNDLFALASNDDHLCQITRFDDPSAAAGIPAPPPPSAFDDALLGPSWRHQSLPLATDFGWTNPDSSF</sequence>
<dbReference type="GO" id="GO:0005634">
    <property type="term" value="C:nucleus"/>
    <property type="evidence" value="ECO:0007669"/>
    <property type="project" value="UniProtKB-SubCell"/>
</dbReference>
<keyword evidence="11" id="KW-1185">Reference proteome</keyword>
<dbReference type="GO" id="GO:0000978">
    <property type="term" value="F:RNA polymerase II cis-regulatory region sequence-specific DNA binding"/>
    <property type="evidence" value="ECO:0007669"/>
    <property type="project" value="TreeGrafter"/>
</dbReference>
<evidence type="ECO:0000313" key="10">
    <source>
        <dbReference type="EMBL" id="KAJ8655667.1"/>
    </source>
</evidence>
<proteinExistence type="predicted"/>
<feature type="compositionally biased region" description="Polar residues" evidence="8">
    <location>
        <begin position="1"/>
        <end position="18"/>
    </location>
</feature>
<dbReference type="Proteomes" id="UP001234581">
    <property type="component" value="Unassembled WGS sequence"/>
</dbReference>
<dbReference type="GO" id="GO:0000981">
    <property type="term" value="F:DNA-binding transcription factor activity, RNA polymerase II-specific"/>
    <property type="evidence" value="ECO:0007669"/>
    <property type="project" value="InterPro"/>
</dbReference>
<dbReference type="AlphaFoldDB" id="A0AAD7UZV4"/>
<dbReference type="PROSITE" id="PS00027">
    <property type="entry name" value="HOMEOBOX_1"/>
    <property type="match status" value="1"/>
</dbReference>
<protein>
    <recommendedName>
        <fullName evidence="9">Homeobox domain-containing protein</fullName>
    </recommendedName>
</protein>
<keyword evidence="4 6" id="KW-0371">Homeobox</keyword>
<dbReference type="SMART" id="SM00389">
    <property type="entry name" value="HOX"/>
    <property type="match status" value="1"/>
</dbReference>
<dbReference type="Pfam" id="PF00046">
    <property type="entry name" value="Homeodomain"/>
    <property type="match status" value="1"/>
</dbReference>
<evidence type="ECO:0000256" key="4">
    <source>
        <dbReference type="ARBA" id="ARBA00023155"/>
    </source>
</evidence>
<dbReference type="SUPFAM" id="SSF46689">
    <property type="entry name" value="Homeodomain-like"/>
    <property type="match status" value="1"/>
</dbReference>
<comment type="caution">
    <text evidence="10">The sequence shown here is derived from an EMBL/GenBank/DDBJ whole genome shotgun (WGS) entry which is preliminary data.</text>
</comment>
<evidence type="ECO:0000256" key="6">
    <source>
        <dbReference type="PROSITE-ProRule" id="PRU00108"/>
    </source>
</evidence>
<dbReference type="InterPro" id="IPR057939">
    <property type="entry name" value="TRF2_HOY1_PH"/>
</dbReference>
<comment type="subcellular location">
    <subcellularLocation>
        <location evidence="1 6 7">Nucleus</location>
    </subcellularLocation>
</comment>